<dbReference type="RefSeq" id="WP_090060683.1">
    <property type="nucleotide sequence ID" value="NZ_FORH01000003.1"/>
</dbReference>
<dbReference type="Proteomes" id="UP000199630">
    <property type="component" value="Unassembled WGS sequence"/>
</dbReference>
<protein>
    <submittedName>
        <fullName evidence="1">Uncharacterized protein</fullName>
    </submittedName>
</protein>
<evidence type="ECO:0000313" key="1">
    <source>
        <dbReference type="EMBL" id="SFJ43575.1"/>
    </source>
</evidence>
<dbReference type="AlphaFoldDB" id="A0A1I3RBJ0"/>
<organism evidence="1 2">
    <name type="scientific">Celeribacter neptunius</name>
    <dbReference type="NCBI Taxonomy" id="588602"/>
    <lineage>
        <taxon>Bacteria</taxon>
        <taxon>Pseudomonadati</taxon>
        <taxon>Pseudomonadota</taxon>
        <taxon>Alphaproteobacteria</taxon>
        <taxon>Rhodobacterales</taxon>
        <taxon>Roseobacteraceae</taxon>
        <taxon>Celeribacter</taxon>
    </lineage>
</organism>
<evidence type="ECO:0000313" key="2">
    <source>
        <dbReference type="Proteomes" id="UP000199630"/>
    </source>
</evidence>
<gene>
    <name evidence="1" type="ORF">SAMN04487991_2163</name>
</gene>
<dbReference type="OrthoDB" id="7059994at2"/>
<keyword evidence="2" id="KW-1185">Reference proteome</keyword>
<proteinExistence type="predicted"/>
<accession>A0A1I3RBJ0</accession>
<sequence>MLLKGSDFDKSILNAAEMATLRHYPSSNAANAFVNRLYELTIEHQLKTQTRKRRPKQKDIPSIKATIGAFAADLLLHSQKNGAEGFMYRPSDPEALKETLATHDNFQMVIATWPEMDLVDRIKGSQKPSTWEGQRIQGINEVGYASRYRATQQFFEIAKEHRISLEDDENHFSEDIGRSPSVRLKGEMVGKGRNGRSQHLPPEKSLLNTPAYLAECQRIDKLNAALAEYEFSLTTKPRIQRHFSNAISKTYSFDQEGRLYAASGHNWLNMHKSERSQIRIDGEETVEVDVRASHLFIWYAMNGRELKHEVDPYASKRIPRAAMKQAVVMIFGSSTVPSRWPRGNKEKFLKKEGFPLQFSFNQVLDEVLKLHPILERAFTRPQWASLQYEESECILDAMERLIFELECPSLPIHDSLIVKKRQAETAKFAIARSYMQRFGFAPVVRESSPLDQSKAA</sequence>
<dbReference type="EMBL" id="FORH01000003">
    <property type="protein sequence ID" value="SFJ43575.1"/>
    <property type="molecule type" value="Genomic_DNA"/>
</dbReference>
<dbReference type="STRING" id="588602.SAMN04487991_2163"/>
<name>A0A1I3RBJ0_9RHOB</name>
<reference evidence="2" key="1">
    <citation type="submission" date="2016-10" db="EMBL/GenBank/DDBJ databases">
        <authorList>
            <person name="Varghese N."/>
            <person name="Submissions S."/>
        </authorList>
    </citation>
    <scope>NUCLEOTIDE SEQUENCE [LARGE SCALE GENOMIC DNA]</scope>
    <source>
        <strain evidence="2">DSM 26471</strain>
    </source>
</reference>